<dbReference type="EMBL" id="DXIE01000030">
    <property type="protein sequence ID" value="HIV62172.1"/>
    <property type="molecule type" value="Genomic_DNA"/>
</dbReference>
<gene>
    <name evidence="1" type="ORF">H9746_04890</name>
</gene>
<organism evidence="1 2">
    <name type="scientific">Candidatus Butyricicoccus avistercoris</name>
    <dbReference type="NCBI Taxonomy" id="2838518"/>
    <lineage>
        <taxon>Bacteria</taxon>
        <taxon>Bacillati</taxon>
        <taxon>Bacillota</taxon>
        <taxon>Clostridia</taxon>
        <taxon>Eubacteriales</taxon>
        <taxon>Butyricicoccaceae</taxon>
        <taxon>Butyricicoccus</taxon>
    </lineage>
</organism>
<sequence length="68" mass="7691">MLEALSVPSFTKPSEGYKVYQQFRGVDLLTDDTQIDDSRSPWAVNLISDAGGYPEKRVGWRTLHQFGD</sequence>
<reference evidence="1" key="2">
    <citation type="submission" date="2021-04" db="EMBL/GenBank/DDBJ databases">
        <authorList>
            <person name="Gilroy R."/>
        </authorList>
    </citation>
    <scope>NUCLEOTIDE SEQUENCE</scope>
    <source>
        <strain evidence="1">CHK193-4272</strain>
    </source>
</reference>
<name>A0A9D1THK4_9FIRM</name>
<feature type="non-terminal residue" evidence="1">
    <location>
        <position position="68"/>
    </location>
</feature>
<accession>A0A9D1THK4</accession>
<evidence type="ECO:0000313" key="2">
    <source>
        <dbReference type="Proteomes" id="UP000886808"/>
    </source>
</evidence>
<proteinExistence type="predicted"/>
<dbReference type="AlphaFoldDB" id="A0A9D1THK4"/>
<protein>
    <submittedName>
        <fullName evidence="1">Uncharacterized protein</fullName>
    </submittedName>
</protein>
<reference evidence="1" key="1">
    <citation type="journal article" date="2021" name="PeerJ">
        <title>Extensive microbial diversity within the chicken gut microbiome revealed by metagenomics and culture.</title>
        <authorList>
            <person name="Gilroy R."/>
            <person name="Ravi A."/>
            <person name="Getino M."/>
            <person name="Pursley I."/>
            <person name="Horton D.L."/>
            <person name="Alikhan N.F."/>
            <person name="Baker D."/>
            <person name="Gharbi K."/>
            <person name="Hall N."/>
            <person name="Watson M."/>
            <person name="Adriaenssens E.M."/>
            <person name="Foster-Nyarko E."/>
            <person name="Jarju S."/>
            <person name="Secka A."/>
            <person name="Antonio M."/>
            <person name="Oren A."/>
            <person name="Chaudhuri R.R."/>
            <person name="La Ragione R."/>
            <person name="Hildebrand F."/>
            <person name="Pallen M.J."/>
        </authorList>
    </citation>
    <scope>NUCLEOTIDE SEQUENCE</scope>
    <source>
        <strain evidence="1">CHK193-4272</strain>
    </source>
</reference>
<comment type="caution">
    <text evidence="1">The sequence shown here is derived from an EMBL/GenBank/DDBJ whole genome shotgun (WGS) entry which is preliminary data.</text>
</comment>
<evidence type="ECO:0000313" key="1">
    <source>
        <dbReference type="EMBL" id="HIV62172.1"/>
    </source>
</evidence>
<dbReference type="Proteomes" id="UP000886808">
    <property type="component" value="Unassembled WGS sequence"/>
</dbReference>